<gene>
    <name evidence="1" type="ORF">LMS43_08260</name>
</gene>
<proteinExistence type="predicted"/>
<evidence type="ECO:0000313" key="1">
    <source>
        <dbReference type="EMBL" id="MDN4121278.1"/>
    </source>
</evidence>
<name>A0ABT8EJ12_9BURK</name>
<evidence type="ECO:0000313" key="2">
    <source>
        <dbReference type="Proteomes" id="UP001168613"/>
    </source>
</evidence>
<organism evidence="1 2">
    <name type="scientific">Alcaligenes endophyticus</name>
    <dbReference type="NCBI Taxonomy" id="1929088"/>
    <lineage>
        <taxon>Bacteria</taxon>
        <taxon>Pseudomonadati</taxon>
        <taxon>Pseudomonadota</taxon>
        <taxon>Betaproteobacteria</taxon>
        <taxon>Burkholderiales</taxon>
        <taxon>Alcaligenaceae</taxon>
        <taxon>Alcaligenes</taxon>
    </lineage>
</organism>
<dbReference type="RefSeq" id="WP_290459145.1">
    <property type="nucleotide sequence ID" value="NZ_JAJHNU010000001.1"/>
</dbReference>
<protein>
    <submittedName>
        <fullName evidence="1">Uncharacterized protein</fullName>
    </submittedName>
</protein>
<sequence length="70" mass="7377">MDIKQIIEQVFANNMGNRITPELAGGMVRSIALAIANSAQGAVEQAEWDAAAEASAVAYHSEKEVDDGMA</sequence>
<dbReference type="EMBL" id="JAJHNU010000001">
    <property type="protein sequence ID" value="MDN4121278.1"/>
    <property type="molecule type" value="Genomic_DNA"/>
</dbReference>
<accession>A0ABT8EJ12</accession>
<reference evidence="1" key="1">
    <citation type="submission" date="2021-11" db="EMBL/GenBank/DDBJ databases">
        <title>Draft genome sequence of Alcaligenes endophyticus type strain CCUG 75668T.</title>
        <authorList>
            <person name="Salva-Serra F."/>
            <person name="Duran R.E."/>
            <person name="Seeger M."/>
            <person name="Moore E.R.B."/>
            <person name="Jaen-Luchoro D."/>
        </authorList>
    </citation>
    <scope>NUCLEOTIDE SEQUENCE</scope>
    <source>
        <strain evidence="1">CCUG 75668</strain>
    </source>
</reference>
<keyword evidence="2" id="KW-1185">Reference proteome</keyword>
<dbReference type="Proteomes" id="UP001168613">
    <property type="component" value="Unassembled WGS sequence"/>
</dbReference>
<comment type="caution">
    <text evidence="1">The sequence shown here is derived from an EMBL/GenBank/DDBJ whole genome shotgun (WGS) entry which is preliminary data.</text>
</comment>